<feature type="region of interest" description="Disordered" evidence="10">
    <location>
        <begin position="183"/>
        <end position="206"/>
    </location>
</feature>
<evidence type="ECO:0000256" key="10">
    <source>
        <dbReference type="SAM" id="MobiDB-lite"/>
    </source>
</evidence>
<evidence type="ECO:0000256" key="7">
    <source>
        <dbReference type="ARBA" id="ARBA00023136"/>
    </source>
</evidence>
<keyword evidence="6 11" id="KW-1133">Transmembrane helix</keyword>
<evidence type="ECO:0000256" key="4">
    <source>
        <dbReference type="ARBA" id="ARBA00022723"/>
    </source>
</evidence>
<keyword evidence="14" id="KW-1185">Reference proteome</keyword>
<evidence type="ECO:0000256" key="3">
    <source>
        <dbReference type="ARBA" id="ARBA00022692"/>
    </source>
</evidence>
<comment type="caution">
    <text evidence="13">The sequence shown here is derived from an EMBL/GenBank/DDBJ whole genome shotgun (WGS) entry which is preliminary data.</text>
</comment>
<reference evidence="13 14" key="1">
    <citation type="journal article" date="2022" name="Cell">
        <title>Repeat-based holocentromeres influence genome architecture and karyotype evolution.</title>
        <authorList>
            <person name="Hofstatter P.G."/>
            <person name="Thangavel G."/>
            <person name="Lux T."/>
            <person name="Neumann P."/>
            <person name="Vondrak T."/>
            <person name="Novak P."/>
            <person name="Zhang M."/>
            <person name="Costa L."/>
            <person name="Castellani M."/>
            <person name="Scott A."/>
            <person name="Toegelov H."/>
            <person name="Fuchs J."/>
            <person name="Mata-Sucre Y."/>
            <person name="Dias Y."/>
            <person name="Vanzela A.L.L."/>
            <person name="Huettel B."/>
            <person name="Almeida C.C.S."/>
            <person name="Simkova H."/>
            <person name="Souza G."/>
            <person name="Pedrosa-Harand A."/>
            <person name="Macas J."/>
            <person name="Mayer K.F.X."/>
            <person name="Houben A."/>
            <person name="Marques A."/>
        </authorList>
    </citation>
    <scope>NUCLEOTIDE SEQUENCE [LARGE SCALE GENOMIC DNA]</scope>
    <source>
        <strain evidence="13">RhyTen1mFocal</strain>
    </source>
</reference>
<evidence type="ECO:0000256" key="1">
    <source>
        <dbReference type="ARBA" id="ARBA00004167"/>
    </source>
</evidence>
<evidence type="ECO:0000259" key="12">
    <source>
        <dbReference type="PROSITE" id="PS50089"/>
    </source>
</evidence>
<accession>A0AAD6EZC6</accession>
<dbReference type="PANTHER" id="PTHR46905:SF7">
    <property type="entry name" value="RING-H2 FINGER PROTEIN ATL78"/>
    <property type="match status" value="1"/>
</dbReference>
<dbReference type="GO" id="GO:0016567">
    <property type="term" value="P:protein ubiquitination"/>
    <property type="evidence" value="ECO:0007669"/>
    <property type="project" value="InterPro"/>
</dbReference>
<evidence type="ECO:0000256" key="5">
    <source>
        <dbReference type="ARBA" id="ARBA00022833"/>
    </source>
</evidence>
<dbReference type="CDD" id="cd16461">
    <property type="entry name" value="RING-H2_EL5-like"/>
    <property type="match status" value="1"/>
</dbReference>
<keyword evidence="9" id="KW-0863">Zinc-finger</keyword>
<evidence type="ECO:0000256" key="2">
    <source>
        <dbReference type="ARBA" id="ARBA00022679"/>
    </source>
</evidence>
<dbReference type="Pfam" id="PF13639">
    <property type="entry name" value="zf-RING_2"/>
    <property type="match status" value="1"/>
</dbReference>
<keyword evidence="5" id="KW-0862">Zinc</keyword>
<keyword evidence="2" id="KW-0808">Transferase</keyword>
<evidence type="ECO:0000313" key="14">
    <source>
        <dbReference type="Proteomes" id="UP001210211"/>
    </source>
</evidence>
<keyword evidence="7 11" id="KW-0472">Membrane</keyword>
<dbReference type="AlphaFoldDB" id="A0AAD6EZC6"/>
<evidence type="ECO:0000256" key="6">
    <source>
        <dbReference type="ARBA" id="ARBA00022989"/>
    </source>
</evidence>
<dbReference type="SUPFAM" id="SSF57850">
    <property type="entry name" value="RING/U-box"/>
    <property type="match status" value="1"/>
</dbReference>
<feature type="transmembrane region" description="Helical" evidence="11">
    <location>
        <begin position="39"/>
        <end position="63"/>
    </location>
</feature>
<evidence type="ECO:0000256" key="8">
    <source>
        <dbReference type="ARBA" id="ARBA00024209"/>
    </source>
</evidence>
<dbReference type="Gene3D" id="3.30.40.10">
    <property type="entry name" value="Zinc/RING finger domain, C3HC4 (zinc finger)"/>
    <property type="match status" value="1"/>
</dbReference>
<keyword evidence="3 11" id="KW-0812">Transmembrane</keyword>
<dbReference type="InterPro" id="IPR044602">
    <property type="entry name" value="ATL10/ATL72-79-like"/>
</dbReference>
<evidence type="ECO:0000313" key="13">
    <source>
        <dbReference type="EMBL" id="KAJ3706842.1"/>
    </source>
</evidence>
<dbReference type="EMBL" id="JAMRDG010000001">
    <property type="protein sequence ID" value="KAJ3706842.1"/>
    <property type="molecule type" value="Genomic_DNA"/>
</dbReference>
<gene>
    <name evidence="13" type="ORF">LUZ61_010547</name>
</gene>
<evidence type="ECO:0000256" key="9">
    <source>
        <dbReference type="PROSITE-ProRule" id="PRU00175"/>
    </source>
</evidence>
<name>A0AAD6EZC6_9POAL</name>
<dbReference type="Proteomes" id="UP001210211">
    <property type="component" value="Unassembled WGS sequence"/>
</dbReference>
<sequence length="206" mass="22826">MRALLQFAATTSSSQFPFPPPATPTTITTTSTDDTKDSYTADIVVVLAALLCAVICMAGLALINRCNNLRRDSSINTRASNMPQQQQQQQQHIEIQLPMPPPKRGLKKSALKALPKIRYEKEDDTQKQTECVICLTEFEEGEEIRILPQCFHKFHVGCVDKWLRAQSSCPSCRRVLVVVPPPKQGDEKGGTRNKAVIGDSTSTFLP</sequence>
<proteinExistence type="inferred from homology"/>
<comment type="subcellular location">
    <subcellularLocation>
        <location evidence="1">Membrane</location>
        <topology evidence="1">Single-pass membrane protein</topology>
    </subcellularLocation>
</comment>
<feature type="region of interest" description="Disordered" evidence="10">
    <location>
        <begin position="15"/>
        <end position="34"/>
    </location>
</feature>
<dbReference type="GO" id="GO:0016740">
    <property type="term" value="F:transferase activity"/>
    <property type="evidence" value="ECO:0007669"/>
    <property type="project" value="UniProtKB-KW"/>
</dbReference>
<protein>
    <recommendedName>
        <fullName evidence="12">RING-type domain-containing protein</fullName>
    </recommendedName>
</protein>
<evidence type="ECO:0000256" key="11">
    <source>
        <dbReference type="SAM" id="Phobius"/>
    </source>
</evidence>
<feature type="domain" description="RING-type" evidence="12">
    <location>
        <begin position="131"/>
        <end position="173"/>
    </location>
</feature>
<comment type="similarity">
    <text evidence="8">Belongs to the RING-type zinc finger family. ATL subfamily.</text>
</comment>
<keyword evidence="4" id="KW-0479">Metal-binding</keyword>
<organism evidence="13 14">
    <name type="scientific">Rhynchospora tenuis</name>
    <dbReference type="NCBI Taxonomy" id="198213"/>
    <lineage>
        <taxon>Eukaryota</taxon>
        <taxon>Viridiplantae</taxon>
        <taxon>Streptophyta</taxon>
        <taxon>Embryophyta</taxon>
        <taxon>Tracheophyta</taxon>
        <taxon>Spermatophyta</taxon>
        <taxon>Magnoliopsida</taxon>
        <taxon>Liliopsida</taxon>
        <taxon>Poales</taxon>
        <taxon>Cyperaceae</taxon>
        <taxon>Cyperoideae</taxon>
        <taxon>Rhynchosporeae</taxon>
        <taxon>Rhynchospora</taxon>
    </lineage>
</organism>
<dbReference type="GO" id="GO:0008270">
    <property type="term" value="F:zinc ion binding"/>
    <property type="evidence" value="ECO:0007669"/>
    <property type="project" value="UniProtKB-KW"/>
</dbReference>
<dbReference type="SMART" id="SM00184">
    <property type="entry name" value="RING"/>
    <property type="match status" value="1"/>
</dbReference>
<dbReference type="PROSITE" id="PS50089">
    <property type="entry name" value="ZF_RING_2"/>
    <property type="match status" value="1"/>
</dbReference>
<dbReference type="PANTHER" id="PTHR46905">
    <property type="entry name" value="RING-H2 FINGER PROTEIN ATL78"/>
    <property type="match status" value="1"/>
</dbReference>
<dbReference type="InterPro" id="IPR013083">
    <property type="entry name" value="Znf_RING/FYVE/PHD"/>
</dbReference>
<dbReference type="GO" id="GO:0016020">
    <property type="term" value="C:membrane"/>
    <property type="evidence" value="ECO:0007669"/>
    <property type="project" value="UniProtKB-SubCell"/>
</dbReference>
<dbReference type="InterPro" id="IPR001841">
    <property type="entry name" value="Znf_RING"/>
</dbReference>